<proteinExistence type="predicted"/>
<keyword evidence="3" id="KW-1185">Reference proteome</keyword>
<accession>A0ABS3V0J3</accession>
<dbReference type="InterPro" id="IPR039422">
    <property type="entry name" value="MarR/SlyA-like"/>
</dbReference>
<gene>
    <name evidence="2" type="ORF">J5X75_43275</name>
</gene>
<evidence type="ECO:0000313" key="3">
    <source>
        <dbReference type="Proteomes" id="UP000679690"/>
    </source>
</evidence>
<dbReference type="Proteomes" id="UP000679690">
    <property type="component" value="Unassembled WGS sequence"/>
</dbReference>
<reference evidence="2 3" key="1">
    <citation type="submission" date="2021-03" db="EMBL/GenBank/DDBJ databases">
        <title>Actinoplanes flavus sp. nov., a novel actinomycete isolated from Coconut Palm rhizosphere soil.</title>
        <authorList>
            <person name="Luo X."/>
        </authorList>
    </citation>
    <scope>NUCLEOTIDE SEQUENCE [LARGE SCALE GENOMIC DNA]</scope>
    <source>
        <strain evidence="2 3">NEAU-H7</strain>
    </source>
</reference>
<protein>
    <submittedName>
        <fullName evidence="2">MarR family transcriptional regulator</fullName>
    </submittedName>
</protein>
<dbReference type="InterPro" id="IPR036388">
    <property type="entry name" value="WH-like_DNA-bd_sf"/>
</dbReference>
<dbReference type="SUPFAM" id="SSF46785">
    <property type="entry name" value="Winged helix' DNA-binding domain"/>
    <property type="match status" value="1"/>
</dbReference>
<name>A0ABS3V0J3_9ACTN</name>
<dbReference type="EMBL" id="JAGFNS010000063">
    <property type="protein sequence ID" value="MBO3744332.1"/>
    <property type="molecule type" value="Genomic_DNA"/>
</dbReference>
<dbReference type="InterPro" id="IPR000835">
    <property type="entry name" value="HTH_MarR-typ"/>
</dbReference>
<feature type="domain" description="HTH marR-type" evidence="1">
    <location>
        <begin position="26"/>
        <end position="163"/>
    </location>
</feature>
<dbReference type="PROSITE" id="PS50995">
    <property type="entry name" value="HTH_MARR_2"/>
    <property type="match status" value="1"/>
</dbReference>
<dbReference type="InterPro" id="IPR036390">
    <property type="entry name" value="WH_DNA-bd_sf"/>
</dbReference>
<dbReference type="PANTHER" id="PTHR33164:SF99">
    <property type="entry name" value="MARR FAMILY REGULATORY PROTEIN"/>
    <property type="match status" value="1"/>
</dbReference>
<organism evidence="2 3">
    <name type="scientific">Actinoplanes flavus</name>
    <dbReference type="NCBI Taxonomy" id="2820290"/>
    <lineage>
        <taxon>Bacteria</taxon>
        <taxon>Bacillati</taxon>
        <taxon>Actinomycetota</taxon>
        <taxon>Actinomycetes</taxon>
        <taxon>Micromonosporales</taxon>
        <taxon>Micromonosporaceae</taxon>
        <taxon>Actinoplanes</taxon>
    </lineage>
</organism>
<dbReference type="PANTHER" id="PTHR33164">
    <property type="entry name" value="TRANSCRIPTIONAL REGULATOR, MARR FAMILY"/>
    <property type="match status" value="1"/>
</dbReference>
<evidence type="ECO:0000259" key="1">
    <source>
        <dbReference type="PROSITE" id="PS50995"/>
    </source>
</evidence>
<dbReference type="SMART" id="SM00347">
    <property type="entry name" value="HTH_MARR"/>
    <property type="match status" value="1"/>
</dbReference>
<evidence type="ECO:0000313" key="2">
    <source>
        <dbReference type="EMBL" id="MBO3744332.1"/>
    </source>
</evidence>
<sequence length="182" mass="19645">MFKVSDRVFCSVVSDPTSAPWLSDDEQRAWMALTTVLTTLPAAIDAQLKRDSGLNFFEYTILSSLAQAPGRALRMNSLAHLAAGSPSRLSHAVSRLEGHGWVARRNTESPEGRWVEAVLTDAGATAVAAAAPAHVREARRLVFDGLTAEQVEQLTRIGYQLLRATAPHLTACMEVPGARPPT</sequence>
<comment type="caution">
    <text evidence="2">The sequence shown here is derived from an EMBL/GenBank/DDBJ whole genome shotgun (WGS) entry which is preliminary data.</text>
</comment>
<dbReference type="Gene3D" id="1.10.10.10">
    <property type="entry name" value="Winged helix-like DNA-binding domain superfamily/Winged helix DNA-binding domain"/>
    <property type="match status" value="1"/>
</dbReference>